<name>A0ABY4YI38_9MICO</name>
<protein>
    <submittedName>
        <fullName evidence="1">Antitoxin</fullName>
    </submittedName>
</protein>
<dbReference type="Proteomes" id="UP001056535">
    <property type="component" value="Chromosome"/>
</dbReference>
<sequence length="85" mass="9262">MRTTITLDPDVTLLIEREMAARNLRFKQVVNEALRRQLGGSQGAPPSLTDFGRDLGVAAVDLTKANQLAAALEDGELLRKMAQGR</sequence>
<keyword evidence="2" id="KW-1185">Reference proteome</keyword>
<accession>A0ABY4YI38</accession>
<reference evidence="1" key="1">
    <citation type="submission" date="2022-06" db="EMBL/GenBank/DDBJ databases">
        <title>Ornithinimicrobium JY.X270.</title>
        <authorList>
            <person name="Huang Y."/>
        </authorList>
    </citation>
    <scope>NUCLEOTIDE SEQUENCE</scope>
    <source>
        <strain evidence="1">JY.X270</strain>
    </source>
</reference>
<gene>
    <name evidence="1" type="ORF">NF557_00600</name>
</gene>
<dbReference type="EMBL" id="CP099490">
    <property type="protein sequence ID" value="USQ76468.1"/>
    <property type="molecule type" value="Genomic_DNA"/>
</dbReference>
<evidence type="ECO:0000313" key="2">
    <source>
        <dbReference type="Proteomes" id="UP001056535"/>
    </source>
</evidence>
<organism evidence="1 2">
    <name type="scientific">Ornithinimicrobium cryptoxanthini</name>
    <dbReference type="NCBI Taxonomy" id="2934161"/>
    <lineage>
        <taxon>Bacteria</taxon>
        <taxon>Bacillati</taxon>
        <taxon>Actinomycetota</taxon>
        <taxon>Actinomycetes</taxon>
        <taxon>Micrococcales</taxon>
        <taxon>Ornithinimicrobiaceae</taxon>
        <taxon>Ornithinimicrobium</taxon>
    </lineage>
</organism>
<evidence type="ECO:0000313" key="1">
    <source>
        <dbReference type="EMBL" id="USQ76468.1"/>
    </source>
</evidence>
<dbReference type="RefSeq" id="WP_252621168.1">
    <property type="nucleotide sequence ID" value="NZ_CP099490.1"/>
</dbReference>
<proteinExistence type="predicted"/>